<dbReference type="AlphaFoldDB" id="A0A5E7SIN2"/>
<accession>A0A5E7SIN2</accession>
<evidence type="ECO:0000256" key="1">
    <source>
        <dbReference type="SAM" id="MobiDB-lite"/>
    </source>
</evidence>
<evidence type="ECO:0000313" key="2">
    <source>
        <dbReference type="EMBL" id="VVP85728.1"/>
    </source>
</evidence>
<proteinExistence type="predicted"/>
<feature type="region of interest" description="Disordered" evidence="1">
    <location>
        <begin position="133"/>
        <end position="153"/>
    </location>
</feature>
<dbReference type="RefSeq" id="WP_150770802.1">
    <property type="nucleotide sequence ID" value="NZ_CABVIY010000003.1"/>
</dbReference>
<dbReference type="Proteomes" id="UP000326611">
    <property type="component" value="Unassembled WGS sequence"/>
</dbReference>
<organism evidence="2 3">
    <name type="scientific">Pseudomonas fluorescens</name>
    <dbReference type="NCBI Taxonomy" id="294"/>
    <lineage>
        <taxon>Bacteria</taxon>
        <taxon>Pseudomonadati</taxon>
        <taxon>Pseudomonadota</taxon>
        <taxon>Gammaproteobacteria</taxon>
        <taxon>Pseudomonadales</taxon>
        <taxon>Pseudomonadaceae</taxon>
        <taxon>Pseudomonas</taxon>
    </lineage>
</organism>
<dbReference type="OrthoDB" id="7033112at2"/>
<reference evidence="2 3" key="1">
    <citation type="submission" date="2019-09" db="EMBL/GenBank/DDBJ databases">
        <authorList>
            <person name="Chandra G."/>
            <person name="Truman W A."/>
        </authorList>
    </citation>
    <scope>NUCLEOTIDE SEQUENCE [LARGE SCALE GENOMIC DNA]</scope>
    <source>
        <strain evidence="2">PS918</strain>
    </source>
</reference>
<sequence>MVRPHTLVEYRLKEFELEQTLRSLKKQQEDLDYKLDVEFYLKLEALTKDYGYTLSQVFDLLLARYEGGGSGSGGDADGLNARTNTGLLEMIQRLEASPPSVPSSKDMAHVSSIRGNSIAYEASSRLSDNIDHTLVASTEVEGHQNGNEEKLDD</sequence>
<dbReference type="EMBL" id="CABVIY010000003">
    <property type="protein sequence ID" value="VVP85728.1"/>
    <property type="molecule type" value="Genomic_DNA"/>
</dbReference>
<name>A0A5E7SIN2_PSEFL</name>
<protein>
    <submittedName>
        <fullName evidence="2">Uncharacterized protein</fullName>
    </submittedName>
</protein>
<gene>
    <name evidence="2" type="ORF">PS918_02757</name>
</gene>
<feature type="compositionally biased region" description="Basic and acidic residues" evidence="1">
    <location>
        <begin position="140"/>
        <end position="153"/>
    </location>
</feature>
<evidence type="ECO:0000313" key="3">
    <source>
        <dbReference type="Proteomes" id="UP000326611"/>
    </source>
</evidence>